<geneLocation type="plasmid" evidence="2 3">
    <name>pRK1-2</name>
</geneLocation>
<organism evidence="2 3">
    <name type="scientific">Cupriavidus basilensis</name>
    <dbReference type="NCBI Taxonomy" id="68895"/>
    <lineage>
        <taxon>Bacteria</taxon>
        <taxon>Pseudomonadati</taxon>
        <taxon>Pseudomonadota</taxon>
        <taxon>Betaproteobacteria</taxon>
        <taxon>Burkholderiales</taxon>
        <taxon>Burkholderiaceae</taxon>
        <taxon>Cupriavidus</taxon>
    </lineage>
</organism>
<protein>
    <recommendedName>
        <fullName evidence="1">DNA ligase D polymerase domain-containing protein</fullName>
    </recommendedName>
</protein>
<dbReference type="GeneID" id="98406934"/>
<proteinExistence type="predicted"/>
<dbReference type="Gene3D" id="3.90.920.10">
    <property type="entry name" value="DNA primase, PRIM domain"/>
    <property type="match status" value="1"/>
</dbReference>
<dbReference type="Pfam" id="PF21686">
    <property type="entry name" value="LigD_Prim-Pol"/>
    <property type="match status" value="1"/>
</dbReference>
<evidence type="ECO:0000313" key="2">
    <source>
        <dbReference type="EMBL" id="QOT81966.1"/>
    </source>
</evidence>
<accession>A0A643G076</accession>
<reference evidence="2 3" key="1">
    <citation type="submission" date="2020-10" db="EMBL/GenBank/DDBJ databases">
        <title>Complete genome sequence of Cupriavidus basilensis CCUG 49340T.</title>
        <authorList>
            <person name="Salva-Serra F."/>
            <person name="Donoso R.A."/>
            <person name="Cho K.H."/>
            <person name="Yoo J.A."/>
            <person name="Lee K."/>
            <person name="Yoon S.-H."/>
            <person name="Perez-Pantoja D."/>
            <person name="Moore E.R.B."/>
        </authorList>
    </citation>
    <scope>NUCLEOTIDE SEQUENCE [LARGE SCALE GENOMIC DNA]</scope>
    <source>
        <strain evidence="3">CCUG 49340</strain>
        <plasmid evidence="2 3">pRK1-2</plasmid>
    </source>
</reference>
<keyword evidence="2" id="KW-0614">Plasmid</keyword>
<evidence type="ECO:0000259" key="1">
    <source>
        <dbReference type="Pfam" id="PF21686"/>
    </source>
</evidence>
<evidence type="ECO:0000313" key="3">
    <source>
        <dbReference type="Proteomes" id="UP000397656"/>
    </source>
</evidence>
<dbReference type="InterPro" id="IPR014145">
    <property type="entry name" value="LigD_pol_dom"/>
</dbReference>
<name>A0A643G076_9BURK</name>
<feature type="domain" description="DNA ligase D polymerase" evidence="1">
    <location>
        <begin position="22"/>
        <end position="87"/>
    </location>
</feature>
<dbReference type="PANTHER" id="PTHR42705">
    <property type="entry name" value="BIFUNCTIONAL NON-HOMOLOGOUS END JOINING PROTEIN LIGD"/>
    <property type="match status" value="1"/>
</dbReference>
<gene>
    <name evidence="2" type="ORF">F7R26_038865</name>
</gene>
<dbReference type="PANTHER" id="PTHR42705:SF2">
    <property type="entry name" value="BIFUNCTIONAL NON-HOMOLOGOUS END JOINING PROTEIN LIGD"/>
    <property type="match status" value="1"/>
</dbReference>
<dbReference type="EMBL" id="CP062806">
    <property type="protein sequence ID" value="QOT81966.1"/>
    <property type="molecule type" value="Genomic_DNA"/>
</dbReference>
<dbReference type="RefSeq" id="WP_150984831.1">
    <property type="nucleotide sequence ID" value="NZ_CP062806.1"/>
</dbReference>
<sequence length="108" mass="12016">MPRSAKLWVYEIKFDGYRLLAGKVYIDYLRNGQGATTVSAFSARARPGLGVSVPVSWQELEELTAGDHWTIRTALQRVDAAGYVDPWAEYADTRKVQQIGTAIRKLAG</sequence>
<dbReference type="InterPro" id="IPR052171">
    <property type="entry name" value="NHEJ_LigD"/>
</dbReference>
<dbReference type="Proteomes" id="UP000397656">
    <property type="component" value="Plasmid pRK1-2"/>
</dbReference>
<dbReference type="AlphaFoldDB" id="A0A643G076"/>